<dbReference type="SUPFAM" id="SSF53098">
    <property type="entry name" value="Ribonuclease H-like"/>
    <property type="match status" value="1"/>
</dbReference>
<comment type="function">
    <text evidence="1 11">Required for replicative DNA synthesis. This DNA polymerase also exhibits 3' to 5' exonuclease activity.</text>
</comment>
<dbReference type="InterPro" id="IPR011708">
    <property type="entry name" value="DNA_pol3_alpha_NTPase_dom"/>
</dbReference>
<dbReference type="InterPro" id="IPR003141">
    <property type="entry name" value="Pol/His_phosphatase_N"/>
</dbReference>
<evidence type="ECO:0000259" key="13">
    <source>
        <dbReference type="SMART" id="SM00481"/>
    </source>
</evidence>
<dbReference type="InterPro" id="IPR004805">
    <property type="entry name" value="DnaE2/DnaE/PolC"/>
</dbReference>
<dbReference type="InterPro" id="IPR006054">
    <property type="entry name" value="DnaQ"/>
</dbReference>
<dbReference type="InterPro" id="IPR006308">
    <property type="entry name" value="Pol_III_a_PolC-type_gram_pos"/>
</dbReference>
<evidence type="ECO:0000256" key="11">
    <source>
        <dbReference type="HAMAP-Rule" id="MF_00356"/>
    </source>
</evidence>
<evidence type="ECO:0000313" key="15">
    <source>
        <dbReference type="Proteomes" id="UP000092573"/>
    </source>
</evidence>
<keyword evidence="7 11" id="KW-0378">Hydrolase</keyword>
<dbReference type="InterPro" id="IPR044923">
    <property type="entry name" value="PolC_middle_finger_sf"/>
</dbReference>
<dbReference type="OrthoDB" id="9804290at2"/>
<dbReference type="Gene3D" id="1.10.150.870">
    <property type="match status" value="1"/>
</dbReference>
<dbReference type="GO" id="GO:0003677">
    <property type="term" value="F:DNA binding"/>
    <property type="evidence" value="ECO:0007669"/>
    <property type="project" value="UniProtKB-UniRule"/>
</dbReference>
<dbReference type="InterPro" id="IPR016195">
    <property type="entry name" value="Pol/histidinol_Pase-like"/>
</dbReference>
<dbReference type="Pfam" id="PF17657">
    <property type="entry name" value="DNA_pol3_finger"/>
    <property type="match status" value="1"/>
</dbReference>
<keyword evidence="5 11" id="KW-0235">DNA replication</keyword>
<dbReference type="FunFam" id="3.30.420.10:FF:000045">
    <property type="entry name" value="3'-5' exonuclease DinG"/>
    <property type="match status" value="1"/>
</dbReference>
<dbReference type="Pfam" id="PF02811">
    <property type="entry name" value="PHP"/>
    <property type="match status" value="1"/>
</dbReference>
<keyword evidence="3 11" id="KW-0808">Transferase</keyword>
<keyword evidence="2 11" id="KW-0963">Cytoplasm</keyword>
<dbReference type="NCBIfam" id="NF001688">
    <property type="entry name" value="PRK00448.1"/>
    <property type="match status" value="1"/>
</dbReference>
<keyword evidence="15" id="KW-1185">Reference proteome</keyword>
<evidence type="ECO:0000256" key="8">
    <source>
        <dbReference type="ARBA" id="ARBA00022839"/>
    </source>
</evidence>
<accession>A0A1B1N6G5</accession>
<evidence type="ECO:0000259" key="12">
    <source>
        <dbReference type="SMART" id="SM00479"/>
    </source>
</evidence>
<dbReference type="EMBL" id="CP014167">
    <property type="protein sequence ID" value="ANS76985.1"/>
    <property type="molecule type" value="Genomic_DNA"/>
</dbReference>
<keyword evidence="6 11" id="KW-0540">Nuclease</keyword>
<proteinExistence type="inferred from homology"/>
<dbReference type="Pfam" id="PF00929">
    <property type="entry name" value="RNase_T"/>
    <property type="match status" value="1"/>
</dbReference>
<dbReference type="SMART" id="SM00481">
    <property type="entry name" value="POLIIIAc"/>
    <property type="match status" value="1"/>
</dbReference>
<evidence type="ECO:0000256" key="6">
    <source>
        <dbReference type="ARBA" id="ARBA00022722"/>
    </source>
</evidence>
<dbReference type="Gene3D" id="3.20.20.140">
    <property type="entry name" value="Metal-dependent hydrolases"/>
    <property type="match status" value="2"/>
</dbReference>
<organism evidence="14 15">
    <name type="scientific">Paenibacillus yonginensis</name>
    <dbReference type="NCBI Taxonomy" id="1462996"/>
    <lineage>
        <taxon>Bacteria</taxon>
        <taxon>Bacillati</taxon>
        <taxon>Bacillota</taxon>
        <taxon>Bacilli</taxon>
        <taxon>Bacillales</taxon>
        <taxon>Paenibacillaceae</taxon>
        <taxon>Paenibacillus</taxon>
    </lineage>
</organism>
<dbReference type="RefSeq" id="WP_068700151.1">
    <property type="nucleotide sequence ID" value="NZ_CP014167.1"/>
</dbReference>
<keyword evidence="4 11" id="KW-0548">Nucleotidyltransferase</keyword>
<dbReference type="PANTHER" id="PTHR32294:SF5">
    <property type="entry name" value="DNA POLYMERASE III POLC-TYPE"/>
    <property type="match status" value="1"/>
</dbReference>
<keyword evidence="9 11" id="KW-0239">DNA-directed DNA polymerase</keyword>
<dbReference type="InterPro" id="IPR036397">
    <property type="entry name" value="RNaseH_sf"/>
</dbReference>
<gene>
    <name evidence="11" type="primary">polC</name>
    <name evidence="14" type="ORF">AWM70_22340</name>
</gene>
<dbReference type="SUPFAM" id="SSF89550">
    <property type="entry name" value="PHP domain-like"/>
    <property type="match status" value="1"/>
</dbReference>
<dbReference type="PANTHER" id="PTHR32294">
    <property type="entry name" value="DNA POLYMERASE III SUBUNIT ALPHA"/>
    <property type="match status" value="1"/>
</dbReference>
<keyword evidence="8 11" id="KW-0269">Exonuclease</keyword>
<protein>
    <recommendedName>
        <fullName evidence="11">DNA polymerase III PolC-type</fullName>
        <shortName evidence="11">PolIII</shortName>
        <ecNumber evidence="11">2.7.7.7</ecNumber>
    </recommendedName>
</protein>
<dbReference type="Pfam" id="PF14579">
    <property type="entry name" value="HHH_6"/>
    <property type="match status" value="1"/>
</dbReference>
<name>A0A1B1N6G5_9BACL</name>
<dbReference type="Gene3D" id="1.10.150.700">
    <property type="entry name" value="PolC, middle finger domain"/>
    <property type="match status" value="1"/>
</dbReference>
<comment type="similarity">
    <text evidence="11">Belongs to the DNA polymerase type-C family. PolC subfamily.</text>
</comment>
<dbReference type="CDD" id="cd06127">
    <property type="entry name" value="DEDDh"/>
    <property type="match status" value="1"/>
</dbReference>
<dbReference type="InterPro" id="IPR012337">
    <property type="entry name" value="RNaseH-like_sf"/>
</dbReference>
<dbReference type="EC" id="2.7.7.7" evidence="11"/>
<evidence type="ECO:0000313" key="14">
    <source>
        <dbReference type="EMBL" id="ANS76985.1"/>
    </source>
</evidence>
<dbReference type="InterPro" id="IPR012340">
    <property type="entry name" value="NA-bd_OB-fold"/>
</dbReference>
<dbReference type="Gene3D" id="6.10.140.1510">
    <property type="match status" value="1"/>
</dbReference>
<sequence length="1199" mass="133613">MGIRFNNQKLPGKFGMTVPASGVRKLHELRQGEKYVVTAGVIVNKQMHLSKDGSWHICTLYLTNYIASLATVYLTKDADEAQALMNEFHLQDSVRIYGNVDLYQGQLQLQLSGIQQVVGLEYVDSTVVKRVELQVFSKLSPLASIVDIKLLVKQAKQFGHEAVALTDLHSVQALPEFFKEARRAGIKPIAGATLSVLNPLPVVYAPQPRSCKLHEDCYVIFDLETTGLSSERHDIIQIGAVKVIRGEMVDSFSTYVRAKHAIPETIQALTAITENDLRDAPLLFDALLAFEAFIGDAILVAHNANFDLRFLHAIRQSLAMSPLANPVIDTLGLAKFLYPEFSAYNLKALADQLDVPLENHHQAQSDALATAGIFRKMLQALPLNMELSELHRQTKNQVYGYPFPVTLYAINPKGIRHLYRLLSLAHTDFLTKAAPQLPKAVIIEYHEGLLVSSPGFSGEVMTALMEHGEEAALQAIANYDFITVEPLPYAQPFIDSGLLHNEDEAKTFSSRLNELCNQTNKLLVAVGGVRHLNKHDHGLYSRFIQLRPYLSKNRPVFMPKAAPFLSTDELLDSFHYLPNAHRIVIDNALKVATQVEEFELLPDEMPLPDLPGAAETVRAIAYESAQQRYGASLPDFISKRLETEIQAIISCGYAVIYEAARQIVAEAKAKGHFVGSRGSVGSSLVAYLLGITEVNPLPPHYVCLNCHDVERSELCSSGSDLPEIRCRCGAEMHRDGQQIPFETFLGLSGEKMPDIDLNFSQEYQEQAHNHLRAIFGGNDSVIRIGTISTTKEQSIYNAMSKANISLNPAETAHLLQGLTGIKTTTGQHPGGLVIIPAHCQMEAFSPVHHPSNKKTAPVVTHFSKENLAHGLFKLDLLGQTEPFKLKKLYELTGVHPDSIPLSDAQVLQAFAQGRTLGIGEFNTELSRQMLMKIQPRTFGELVQISGLAHGTGVWEGNAKELFEHGFPLEQLISCRDDIMLTLENRGMERSVAFEVMETVRKGKKLQPELISEMRQTGLPSWYIAACRKINYLFPKAHAAAYAINAVKTMWYKLNTPLAFYAVCLTLDRDDFLLTNAFMPLNELGEKLNRQWKRVKSYRASVKERKQYRVNRMIHEARQSGIEFDRVRLYNSASTDFTIQSGKLVPPFAVLDGVGEAKVAVMLQERNQPFKNMTDLRTRGKAGKKLLEGLTKFGDLNDLF</sequence>
<feature type="domain" description="Exonuclease" evidence="12">
    <location>
        <begin position="217"/>
        <end position="383"/>
    </location>
</feature>
<dbReference type="Pfam" id="PF07733">
    <property type="entry name" value="DNA_pol3_alpha"/>
    <property type="match status" value="2"/>
</dbReference>
<evidence type="ECO:0000256" key="9">
    <source>
        <dbReference type="ARBA" id="ARBA00022932"/>
    </source>
</evidence>
<dbReference type="GO" id="GO:0008408">
    <property type="term" value="F:3'-5' exonuclease activity"/>
    <property type="evidence" value="ECO:0007669"/>
    <property type="project" value="UniProtKB-UniRule"/>
</dbReference>
<evidence type="ECO:0000256" key="7">
    <source>
        <dbReference type="ARBA" id="ARBA00022801"/>
    </source>
</evidence>
<dbReference type="InterPro" id="IPR029460">
    <property type="entry name" value="DNAPol_HHH"/>
</dbReference>
<dbReference type="STRING" id="1462996.AWM70_22340"/>
<evidence type="ECO:0000256" key="10">
    <source>
        <dbReference type="ARBA" id="ARBA00049244"/>
    </source>
</evidence>
<dbReference type="GO" id="GO:0003887">
    <property type="term" value="F:DNA-directed DNA polymerase activity"/>
    <property type="evidence" value="ECO:0007669"/>
    <property type="project" value="UniProtKB-UniRule"/>
</dbReference>
<dbReference type="Proteomes" id="UP000092573">
    <property type="component" value="Chromosome"/>
</dbReference>
<evidence type="ECO:0000256" key="4">
    <source>
        <dbReference type="ARBA" id="ARBA00022695"/>
    </source>
</evidence>
<dbReference type="InterPro" id="IPR040982">
    <property type="entry name" value="DNA_pol3_finger"/>
</dbReference>
<dbReference type="NCBIfam" id="TIGR00573">
    <property type="entry name" value="dnaq"/>
    <property type="match status" value="1"/>
</dbReference>
<feature type="domain" description="Polymerase/histidinol phosphatase N-terminal" evidence="13">
    <location>
        <begin position="131"/>
        <end position="198"/>
    </location>
</feature>
<comment type="catalytic activity">
    <reaction evidence="10 11">
        <text>DNA(n) + a 2'-deoxyribonucleoside 5'-triphosphate = DNA(n+1) + diphosphate</text>
        <dbReference type="Rhea" id="RHEA:22508"/>
        <dbReference type="Rhea" id="RHEA-COMP:17339"/>
        <dbReference type="Rhea" id="RHEA-COMP:17340"/>
        <dbReference type="ChEBI" id="CHEBI:33019"/>
        <dbReference type="ChEBI" id="CHEBI:61560"/>
        <dbReference type="ChEBI" id="CHEBI:173112"/>
        <dbReference type="EC" id="2.7.7.7"/>
    </reaction>
</comment>
<dbReference type="KEGG" id="pyg:AWM70_22340"/>
<dbReference type="InterPro" id="IPR004013">
    <property type="entry name" value="PHP_dom"/>
</dbReference>
<dbReference type="SMART" id="SM00479">
    <property type="entry name" value="EXOIII"/>
    <property type="match status" value="1"/>
</dbReference>
<reference evidence="14 15" key="1">
    <citation type="submission" date="2016-01" db="EMBL/GenBank/DDBJ databases">
        <title>Complete Genome Sequence of Paenibacillus yonginensis DCY84, a novel Plant Growth-Promoting Bacteria with Elicitation of Induced Systemic Resistance.</title>
        <authorList>
            <person name="Kim Y.J."/>
            <person name="Yang D.C."/>
            <person name="Sukweenadhi J."/>
        </authorList>
    </citation>
    <scope>NUCLEOTIDE SEQUENCE [LARGE SCALE GENOMIC DNA]</scope>
    <source>
        <strain evidence="14 15">DCY84</strain>
    </source>
</reference>
<evidence type="ECO:0000256" key="5">
    <source>
        <dbReference type="ARBA" id="ARBA00022705"/>
    </source>
</evidence>
<dbReference type="Gene3D" id="3.30.420.10">
    <property type="entry name" value="Ribonuclease H-like superfamily/Ribonuclease H"/>
    <property type="match status" value="1"/>
</dbReference>
<evidence type="ECO:0000256" key="3">
    <source>
        <dbReference type="ARBA" id="ARBA00022679"/>
    </source>
</evidence>
<dbReference type="GO" id="GO:0005737">
    <property type="term" value="C:cytoplasm"/>
    <property type="evidence" value="ECO:0007669"/>
    <property type="project" value="UniProtKB-SubCell"/>
</dbReference>
<dbReference type="GO" id="GO:0006261">
    <property type="term" value="P:DNA-templated DNA replication"/>
    <property type="evidence" value="ECO:0007669"/>
    <property type="project" value="UniProtKB-UniRule"/>
</dbReference>
<evidence type="ECO:0000256" key="2">
    <source>
        <dbReference type="ARBA" id="ARBA00022490"/>
    </source>
</evidence>
<dbReference type="HAMAP" id="MF_00356">
    <property type="entry name" value="DNApol_PolC"/>
    <property type="match status" value="1"/>
</dbReference>
<dbReference type="Gene3D" id="3.30.1900.20">
    <property type="match status" value="1"/>
</dbReference>
<dbReference type="Gene3D" id="2.40.50.140">
    <property type="entry name" value="Nucleic acid-binding proteins"/>
    <property type="match status" value="1"/>
</dbReference>
<dbReference type="InterPro" id="IPR013520">
    <property type="entry name" value="Ribonucl_H"/>
</dbReference>
<evidence type="ECO:0000256" key="1">
    <source>
        <dbReference type="ARBA" id="ARBA00003452"/>
    </source>
</evidence>
<comment type="subcellular location">
    <subcellularLocation>
        <location evidence="11">Cytoplasm</location>
    </subcellularLocation>
</comment>
<dbReference type="AlphaFoldDB" id="A0A1B1N6G5"/>